<organism evidence="3 4">
    <name type="scientific">Agromyces aureus</name>
    <dbReference type="NCBI Taxonomy" id="453304"/>
    <lineage>
        <taxon>Bacteria</taxon>
        <taxon>Bacillati</taxon>
        <taxon>Actinomycetota</taxon>
        <taxon>Actinomycetes</taxon>
        <taxon>Micrococcales</taxon>
        <taxon>Microbacteriaceae</taxon>
        <taxon>Agromyces</taxon>
    </lineage>
</organism>
<dbReference type="KEGG" id="agy:ATC03_19590"/>
<sequence length="811" mass="82304">MADSNAARRRARRRVGSSGATGVRRTLVFSAAAVAAATLVLVPLAASTTGADPVGDFQDVLFGTENAVDPSAGASASGDAVSSAAMLRGAVPEGGAEGVLLSIAPTLAPTYTPGTPTSPVTITVELENRSGSFVEAGSVRLVRSAEAIGDDSDLDAWLATLDDGAAFGSASVSLGEATSRTLAAGGVTQVAFTVPAAAFDDLADSPVVGLGAELKVGDTVVSTGTSAFANTAVASAGAPIALVAPITVPASADGLISSDDLSNWTSPSGLLTRQLDALGGRQIAIGIDPRIIASIRVLGTSAPVTATAWLDRLAALPNETFPLAYADADLALEAQTGLPAPLQPTSFADVLDPDDFVPDPAIEQNADADPSVDPATPAASPTPVPTEPVSPVPTIEALLSWPYTRADIAWPGDRTVGPGNLAFFNAAGLTTTVLDAGNVEPLDGARASALVDGGTAIVSDDDLTEAVRAAGAAATDLEWRDATGEVLARAALDGSTNSSDGPLLATFGRDYGLVSDRVGDLLDEMAAAPFVSLTGLAQAIGAPPTARSLVDSTEDQARRTIAGNMITVETDVDAFASVLEDPTDLTGPVRRQLLALLDVGWLATPTEWSTSATEWIAAQHATVDSISVVPSSTVLVVASETGIPVTIQNTLSLPVTVQVDVAPSNGRLVVDEPVQVTVEPESRNTVIVPVAAGVGNGEVRLAVSLQSLTGVSVGSTVMITADVRADWEGLGAAILGSIVIIVFGIGLWRNIRRRRRARAADAAAAASDEQADAEASEPSELSEATANASETKPNEPVAPSEPNETSERRDD</sequence>
<keyword evidence="4" id="KW-1185">Reference proteome</keyword>
<dbReference type="RefSeq" id="WP_067880940.1">
    <property type="nucleotide sequence ID" value="NZ_CP013979.1"/>
</dbReference>
<evidence type="ECO:0000313" key="4">
    <source>
        <dbReference type="Proteomes" id="UP000078437"/>
    </source>
</evidence>
<evidence type="ECO:0008006" key="5">
    <source>
        <dbReference type="Google" id="ProtNLM"/>
    </source>
</evidence>
<feature type="compositionally biased region" description="Pro residues" evidence="1">
    <location>
        <begin position="380"/>
        <end position="391"/>
    </location>
</feature>
<keyword evidence="2" id="KW-0812">Transmembrane</keyword>
<feature type="transmembrane region" description="Helical" evidence="2">
    <location>
        <begin position="729"/>
        <end position="748"/>
    </location>
</feature>
<dbReference type="STRING" id="453304.ATC03_19590"/>
<accession>A0A191WJS0</accession>
<dbReference type="EMBL" id="CP013979">
    <property type="protein sequence ID" value="ANJ28575.1"/>
    <property type="molecule type" value="Genomic_DNA"/>
</dbReference>
<evidence type="ECO:0000256" key="1">
    <source>
        <dbReference type="SAM" id="MobiDB-lite"/>
    </source>
</evidence>
<feature type="region of interest" description="Disordered" evidence="1">
    <location>
        <begin position="356"/>
        <end position="391"/>
    </location>
</feature>
<dbReference type="Proteomes" id="UP000078437">
    <property type="component" value="Chromosome"/>
</dbReference>
<evidence type="ECO:0000313" key="3">
    <source>
        <dbReference type="EMBL" id="ANJ28575.1"/>
    </source>
</evidence>
<dbReference type="AlphaFoldDB" id="A0A191WJS0"/>
<name>A0A191WJS0_9MICO</name>
<protein>
    <recommendedName>
        <fullName evidence="5">2-oxoglutarate dehydrogenase</fullName>
    </recommendedName>
</protein>
<keyword evidence="2" id="KW-0472">Membrane</keyword>
<feature type="compositionally biased region" description="Low complexity" evidence="1">
    <location>
        <begin position="367"/>
        <end position="379"/>
    </location>
</feature>
<reference evidence="4" key="2">
    <citation type="submission" date="2016-01" db="EMBL/GenBank/DDBJ databases">
        <title>Complete genome sequence of Agromyces aureus AR33T and comparison with related organisms.</title>
        <authorList>
            <person name="Corretto E."/>
            <person name="Antonielli L."/>
            <person name="Sessitsch A."/>
            <person name="Brader G."/>
        </authorList>
    </citation>
    <scope>NUCLEOTIDE SEQUENCE [LARGE SCALE GENOMIC DNA]</scope>
    <source>
        <strain evidence="4">AR33</strain>
    </source>
</reference>
<feature type="region of interest" description="Disordered" evidence="1">
    <location>
        <begin position="761"/>
        <end position="811"/>
    </location>
</feature>
<gene>
    <name evidence="3" type="ORF">ATC03_19590</name>
</gene>
<reference evidence="3 4" key="1">
    <citation type="journal article" date="2016" name="Int. J. Syst. Evol. Microbiol.">
        <title>Agromyces aureus sp. nov., isolated from the rhizosphere of Salix caprea L. grown in a heavy-metal-contaminated soil.</title>
        <authorList>
            <person name="Corretto E."/>
            <person name="Antonielli L."/>
            <person name="Sessitsch A."/>
            <person name="Compant S."/>
            <person name="Gorfer M."/>
            <person name="Kuffner M."/>
            <person name="Brader G."/>
        </authorList>
    </citation>
    <scope>NUCLEOTIDE SEQUENCE [LARGE SCALE GENOMIC DNA]</scope>
    <source>
        <strain evidence="3 4">AR33</strain>
    </source>
</reference>
<proteinExistence type="predicted"/>
<evidence type="ECO:0000256" key="2">
    <source>
        <dbReference type="SAM" id="Phobius"/>
    </source>
</evidence>
<dbReference type="InterPro" id="IPR046112">
    <property type="entry name" value="DUF6049"/>
</dbReference>
<dbReference type="Pfam" id="PF19516">
    <property type="entry name" value="DUF6049"/>
    <property type="match status" value="1"/>
</dbReference>
<dbReference type="OrthoDB" id="4985746at2"/>
<keyword evidence="2" id="KW-1133">Transmembrane helix</keyword>